<accession>A0ABR7KCB4</accession>
<comment type="caution">
    <text evidence="11">The sequence shown here is derived from an EMBL/GenBank/DDBJ whole genome shotgun (WGS) entry which is preliminary data.</text>
</comment>
<dbReference type="Proteomes" id="UP000603474">
    <property type="component" value="Unassembled WGS sequence"/>
</dbReference>
<dbReference type="InterPro" id="IPR003352">
    <property type="entry name" value="PTS_EIIC"/>
</dbReference>
<evidence type="ECO:0000256" key="1">
    <source>
        <dbReference type="ARBA" id="ARBA00004651"/>
    </source>
</evidence>
<feature type="transmembrane region" description="Helical" evidence="9">
    <location>
        <begin position="102"/>
        <end position="121"/>
    </location>
</feature>
<keyword evidence="5 9" id="KW-0812">Transmembrane</keyword>
<comment type="function">
    <text evidence="8">The phosphoenolpyruvate-dependent sugar phosphotransferase system (PTS), a major carbohydrate active -transport system, catalyzes the phosphorylation of incoming sugar substrates concomitant with their translocation across the cell membrane.</text>
</comment>
<keyword evidence="4 8" id="KW-0762">Sugar transport</keyword>
<comment type="subcellular location">
    <subcellularLocation>
        <location evidence="1">Cell membrane</location>
        <topology evidence="1">Multi-pass membrane protein</topology>
    </subcellularLocation>
</comment>
<reference evidence="11 12" key="1">
    <citation type="submission" date="2020-08" db="EMBL/GenBank/DDBJ databases">
        <authorList>
            <person name="Liu C."/>
            <person name="Sun Q."/>
        </authorList>
    </citation>
    <scope>NUCLEOTIDE SEQUENCE [LARGE SCALE GENOMIC DNA]</scope>
    <source>
        <strain evidence="11 12">NSJ-22</strain>
    </source>
</reference>
<feature type="transmembrane region" description="Helical" evidence="9">
    <location>
        <begin position="180"/>
        <end position="200"/>
    </location>
</feature>
<keyword evidence="12" id="KW-1185">Reference proteome</keyword>
<dbReference type="InterPro" id="IPR004501">
    <property type="entry name" value="PTS_EIIC_3"/>
</dbReference>
<feature type="transmembrane region" description="Helical" evidence="9">
    <location>
        <begin position="282"/>
        <end position="306"/>
    </location>
</feature>
<evidence type="ECO:0000313" key="12">
    <source>
        <dbReference type="Proteomes" id="UP000603474"/>
    </source>
</evidence>
<name>A0ABR7KCB4_9FIRM</name>
<dbReference type="EMBL" id="JACRWG010000033">
    <property type="protein sequence ID" value="MBC6010224.1"/>
    <property type="molecule type" value="Genomic_DNA"/>
</dbReference>
<gene>
    <name evidence="11" type="ORF">H8909_08205</name>
</gene>
<keyword evidence="6 9" id="KW-1133">Transmembrane helix</keyword>
<dbReference type="Pfam" id="PF02378">
    <property type="entry name" value="PTS_EIIC"/>
    <property type="match status" value="1"/>
</dbReference>
<feature type="domain" description="PTS EIIC type-3" evidence="10">
    <location>
        <begin position="8"/>
        <end position="411"/>
    </location>
</feature>
<evidence type="ECO:0000256" key="7">
    <source>
        <dbReference type="ARBA" id="ARBA00023136"/>
    </source>
</evidence>
<dbReference type="RefSeq" id="WP_187012485.1">
    <property type="nucleotide sequence ID" value="NZ_JACRWG010000033.1"/>
</dbReference>
<evidence type="ECO:0000256" key="5">
    <source>
        <dbReference type="ARBA" id="ARBA00022692"/>
    </source>
</evidence>
<dbReference type="InterPro" id="IPR004796">
    <property type="entry name" value="PTS_IIC_cello"/>
</dbReference>
<evidence type="ECO:0000259" key="10">
    <source>
        <dbReference type="PROSITE" id="PS51105"/>
    </source>
</evidence>
<dbReference type="InterPro" id="IPR051088">
    <property type="entry name" value="PTS_Sugar-EIIC/EIIB"/>
</dbReference>
<evidence type="ECO:0000256" key="8">
    <source>
        <dbReference type="PIRNR" id="PIRNR006351"/>
    </source>
</evidence>
<proteinExistence type="predicted"/>
<feature type="transmembrane region" description="Helical" evidence="9">
    <location>
        <begin position="68"/>
        <end position="90"/>
    </location>
</feature>
<feature type="transmembrane region" description="Helical" evidence="9">
    <location>
        <begin position="35"/>
        <end position="56"/>
    </location>
</feature>
<evidence type="ECO:0000256" key="6">
    <source>
        <dbReference type="ARBA" id="ARBA00022989"/>
    </source>
</evidence>
<keyword evidence="7 8" id="KW-0472">Membrane</keyword>
<organism evidence="11 12">
    <name type="scientific">Catenibacterium faecis</name>
    <dbReference type="NCBI Taxonomy" id="2764323"/>
    <lineage>
        <taxon>Bacteria</taxon>
        <taxon>Bacillati</taxon>
        <taxon>Bacillota</taxon>
        <taxon>Erysipelotrichia</taxon>
        <taxon>Erysipelotrichales</taxon>
        <taxon>Coprobacillaceae</taxon>
        <taxon>Catenibacterium</taxon>
    </lineage>
</organism>
<keyword evidence="2 8" id="KW-0813">Transport</keyword>
<keyword evidence="3 8" id="KW-1003">Cell membrane</keyword>
<protein>
    <recommendedName>
        <fullName evidence="8">Permease IIC component</fullName>
    </recommendedName>
</protein>
<dbReference type="PANTHER" id="PTHR33989">
    <property type="match status" value="1"/>
</dbReference>
<evidence type="ECO:0000256" key="2">
    <source>
        <dbReference type="ARBA" id="ARBA00022448"/>
    </source>
</evidence>
<feature type="transmembrane region" description="Helical" evidence="9">
    <location>
        <begin position="220"/>
        <end position="242"/>
    </location>
</feature>
<dbReference type="PIRSF" id="PIRSF006351">
    <property type="entry name" value="PTS_EIIC-Cellobiose"/>
    <property type="match status" value="1"/>
</dbReference>
<dbReference type="PROSITE" id="PS51105">
    <property type="entry name" value="PTS_EIIC_TYPE_3"/>
    <property type="match status" value="1"/>
</dbReference>
<dbReference type="NCBIfam" id="TIGR00410">
    <property type="entry name" value="lacE"/>
    <property type="match status" value="1"/>
</dbReference>
<evidence type="ECO:0000256" key="3">
    <source>
        <dbReference type="ARBA" id="ARBA00022475"/>
    </source>
</evidence>
<evidence type="ECO:0000256" key="9">
    <source>
        <dbReference type="SAM" id="Phobius"/>
    </source>
</evidence>
<evidence type="ECO:0000256" key="4">
    <source>
        <dbReference type="ARBA" id="ARBA00022597"/>
    </source>
</evidence>
<feature type="transmembrane region" description="Helical" evidence="9">
    <location>
        <begin position="393"/>
        <end position="412"/>
    </location>
</feature>
<dbReference type="PANTHER" id="PTHR33989:SF4">
    <property type="entry name" value="PTS SYSTEM N,N'-DIACETYLCHITOBIOSE-SPECIFIC EIIC COMPONENT"/>
    <property type="match status" value="1"/>
</dbReference>
<feature type="transmembrane region" description="Helical" evidence="9">
    <location>
        <begin position="367"/>
        <end position="387"/>
    </location>
</feature>
<evidence type="ECO:0000313" key="11">
    <source>
        <dbReference type="EMBL" id="MBC6010224.1"/>
    </source>
</evidence>
<sequence>MNKFIQFMEQKFIPVANKISRIKALQAVSGGSMSLLGVIMVGAIFSVLTSITWAPYQNFLKATHLLTIINFVPNVTTELIGLFMAFSIAYNGAKVYGIEKNAFNTGVISLVAFILLAPITVQRQGMVSNNMFNAAYFGPKAVISAIVVSLIVIQIMKFFMNKNITIKMPEGVPPMVSNSFTSLIPAVVIVLVFGLVKYGFSVTHFKTFNDFIYTIIQTPLQSLVGSFPAFILLLVIAQLLWFFGIHGSQTVLPILIPVWLGYMSENTASLAAGHGIVHTINFGLWDLACIGGCGATIGLVIMMFFTAKSERYKAFGKITFPCGIFSVNEPLIFGLPLMLNVMTIIPFIVCPIVVSSVGYLLMKLHIIAPYVGILGTGSLPPFIHGMVNGSVSAGIYELVAVVLSCIIWYPFFKMLDKQALEEENRIKEEKAND</sequence>
<feature type="transmembrane region" description="Helical" evidence="9">
    <location>
        <begin position="141"/>
        <end position="159"/>
    </location>
</feature>